<dbReference type="KEGG" id="bwe:BcerKBAB4_5310"/>
<feature type="coiled-coil region" evidence="1">
    <location>
        <begin position="105"/>
        <end position="164"/>
    </location>
</feature>
<dbReference type="AlphaFoldDB" id="A9VVI9"/>
<dbReference type="EMBL" id="CP000906">
    <property type="protein sequence ID" value="ABY46804.1"/>
    <property type="molecule type" value="Genomic_DNA"/>
</dbReference>
<dbReference type="RefSeq" id="WP_012260041.1">
    <property type="nucleotide sequence ID" value="NC_010182.1"/>
</dbReference>
<sequence length="176" mass="20739">MDLIITNHSVEEMRNEILKDEQFEDTTTGTLSIPKVKRIMREYMDKATPLGEIVATNGKVDRLFAHRRYCFILERDNDVLITVYRRDMASAEVREMLRPFLLDKLREYEEKESTLKERLMTKDLEYTIEKAVGESSGIKRPARVEFLRRRFEEAKAELLSFQVEKSKIVKGIALYI</sequence>
<evidence type="ECO:0000313" key="2">
    <source>
        <dbReference type="EMBL" id="ABY46804.1"/>
    </source>
</evidence>
<protein>
    <submittedName>
        <fullName evidence="2">Uncharacterized protein</fullName>
    </submittedName>
</protein>
<evidence type="ECO:0000313" key="3">
    <source>
        <dbReference type="Proteomes" id="UP000002154"/>
    </source>
</evidence>
<geneLocation type="plasmid" evidence="2 3">
    <name>pBWB403</name>
</geneLocation>
<reference evidence="2 3" key="1">
    <citation type="journal article" date="2008" name="Chem. Biol. Interact.">
        <title>Extending the Bacillus cereus group genomics to putative food-borne pathogens of different toxicity.</title>
        <authorList>
            <person name="Lapidus A."/>
            <person name="Goltsman E."/>
            <person name="Auger S."/>
            <person name="Galleron N."/>
            <person name="Segurens B."/>
            <person name="Dossat C."/>
            <person name="Land M.L."/>
            <person name="Broussolle V."/>
            <person name="Brillard J."/>
            <person name="Guinebretiere M.H."/>
            <person name="Sanchis V."/>
            <person name="Nguen-The C."/>
            <person name="Lereclus D."/>
            <person name="Richardson P."/>
            <person name="Wincker P."/>
            <person name="Weissenbach J."/>
            <person name="Ehrlich S.D."/>
            <person name="Sorokin A."/>
        </authorList>
    </citation>
    <scope>NUCLEOTIDE SEQUENCE [LARGE SCALE GENOMIC DNA]</scope>
    <source>
        <strain evidence="3">KBAB4</strain>
        <plasmid evidence="2 3">pBWB403</plasmid>
    </source>
</reference>
<accession>A9VVI9</accession>
<dbReference type="HOGENOM" id="CLU_1522204_0_0_9"/>
<keyword evidence="2" id="KW-0614">Plasmid</keyword>
<name>A9VVI9_BACMK</name>
<dbReference type="Proteomes" id="UP000002154">
    <property type="component" value="Plasmid pBWB403"/>
</dbReference>
<organism evidence="2 3">
    <name type="scientific">Bacillus mycoides (strain KBAB4)</name>
    <name type="common">Bacillus weihenstephanensis</name>
    <dbReference type="NCBI Taxonomy" id="315730"/>
    <lineage>
        <taxon>Bacteria</taxon>
        <taxon>Bacillati</taxon>
        <taxon>Bacillota</taxon>
        <taxon>Bacilli</taxon>
        <taxon>Bacillales</taxon>
        <taxon>Bacillaceae</taxon>
        <taxon>Bacillus</taxon>
        <taxon>Bacillus cereus group</taxon>
    </lineage>
</organism>
<proteinExistence type="predicted"/>
<gene>
    <name evidence="2" type="ordered locus">BcerKBAB4_5310</name>
</gene>
<evidence type="ECO:0000256" key="1">
    <source>
        <dbReference type="SAM" id="Coils"/>
    </source>
</evidence>
<keyword evidence="1" id="KW-0175">Coiled coil</keyword>